<reference evidence="1 2" key="1">
    <citation type="journal article" date="2019" name="ACS Chem. Biol.">
        <title>Identification and Mobilization of a Cryptic Antibiotic Biosynthesis Gene Locus from a Human-Pathogenic Nocardia Isolate.</title>
        <authorList>
            <person name="Herisse M."/>
            <person name="Ishida K."/>
            <person name="Porter J.L."/>
            <person name="Howden B."/>
            <person name="Hertweck C."/>
            <person name="Stinear T.P."/>
            <person name="Pidot S.J."/>
        </authorList>
    </citation>
    <scope>NUCLEOTIDE SEQUENCE [LARGE SCALE GENOMIC DNA]</scope>
    <source>
        <strain evidence="1 2">AUSMDU00024985</strain>
    </source>
</reference>
<name>A0A6G9XZ71_NOCBR</name>
<dbReference type="EMBL" id="CP046171">
    <property type="protein sequence ID" value="QIS06224.1"/>
    <property type="molecule type" value="Genomic_DNA"/>
</dbReference>
<accession>A0A6G9XZ71</accession>
<dbReference type="Proteomes" id="UP000501705">
    <property type="component" value="Chromosome"/>
</dbReference>
<evidence type="ECO:0000313" key="1">
    <source>
        <dbReference type="EMBL" id="QIS06224.1"/>
    </source>
</evidence>
<sequence>MFTPKLLNATTFGSKSDTPELRVTDKMLGVREVLIGAVTLSAAGSDPSVLSRSLLASAAVDAWDAFGALTTRGTSPQAKLSIGVVACTASALEVTAGALAAKG</sequence>
<gene>
    <name evidence="1" type="ORF">F5X71_31480</name>
</gene>
<proteinExistence type="predicted"/>
<evidence type="ECO:0000313" key="2">
    <source>
        <dbReference type="Proteomes" id="UP000501705"/>
    </source>
</evidence>
<organism evidence="1 2">
    <name type="scientific">Nocardia brasiliensis</name>
    <dbReference type="NCBI Taxonomy" id="37326"/>
    <lineage>
        <taxon>Bacteria</taxon>
        <taxon>Bacillati</taxon>
        <taxon>Actinomycetota</taxon>
        <taxon>Actinomycetes</taxon>
        <taxon>Mycobacteriales</taxon>
        <taxon>Nocardiaceae</taxon>
        <taxon>Nocardia</taxon>
    </lineage>
</organism>
<dbReference type="AlphaFoldDB" id="A0A6G9XZ71"/>
<dbReference type="RefSeq" id="WP_167465269.1">
    <property type="nucleotide sequence ID" value="NZ_CP046171.1"/>
</dbReference>
<protein>
    <submittedName>
        <fullName evidence="1">Uncharacterized protein</fullName>
    </submittedName>
</protein>